<comment type="caution">
    <text evidence="2">The sequence shown here is derived from an EMBL/GenBank/DDBJ whole genome shotgun (WGS) entry which is preliminary data.</text>
</comment>
<dbReference type="AlphaFoldDB" id="A0A645EDE1"/>
<proteinExistence type="predicted"/>
<feature type="region of interest" description="Disordered" evidence="1">
    <location>
        <begin position="58"/>
        <end position="79"/>
    </location>
</feature>
<sequence>MDTNHAQNRVVHRNGPGQIGNSSVSFLVKVIAPAPNGLPQRQCRNHRVRQRKEIDLFYPAQNNPDDHSGNNTAMYGQPAGARHDNFIKVF</sequence>
<organism evidence="2">
    <name type="scientific">bioreactor metagenome</name>
    <dbReference type="NCBI Taxonomy" id="1076179"/>
    <lineage>
        <taxon>unclassified sequences</taxon>
        <taxon>metagenomes</taxon>
        <taxon>ecological metagenomes</taxon>
    </lineage>
</organism>
<protein>
    <submittedName>
        <fullName evidence="2">Uncharacterized protein</fullName>
    </submittedName>
</protein>
<evidence type="ECO:0000256" key="1">
    <source>
        <dbReference type="SAM" id="MobiDB-lite"/>
    </source>
</evidence>
<gene>
    <name evidence="2" type="ORF">SDC9_146920</name>
</gene>
<dbReference type="EMBL" id="VSSQ01045811">
    <property type="protein sequence ID" value="MPM99726.1"/>
    <property type="molecule type" value="Genomic_DNA"/>
</dbReference>
<evidence type="ECO:0000313" key="2">
    <source>
        <dbReference type="EMBL" id="MPM99726.1"/>
    </source>
</evidence>
<reference evidence="2" key="1">
    <citation type="submission" date="2019-08" db="EMBL/GenBank/DDBJ databases">
        <authorList>
            <person name="Kucharzyk K."/>
            <person name="Murdoch R.W."/>
            <person name="Higgins S."/>
            <person name="Loffler F."/>
        </authorList>
    </citation>
    <scope>NUCLEOTIDE SEQUENCE</scope>
</reference>
<name>A0A645EDE1_9ZZZZ</name>
<accession>A0A645EDE1</accession>